<proteinExistence type="inferred from homology"/>
<dbReference type="SMART" id="SM01152">
    <property type="entry name" value="DUF167"/>
    <property type="match status" value="1"/>
</dbReference>
<dbReference type="InterPro" id="IPR036591">
    <property type="entry name" value="YggU-like_sf"/>
</dbReference>
<gene>
    <name evidence="2" type="ORF">COX08_03280</name>
</gene>
<reference evidence="2 3" key="1">
    <citation type="submission" date="2017-09" db="EMBL/GenBank/DDBJ databases">
        <title>Depth-based differentiation of microbial function through sediment-hosted aquifers and enrichment of novel symbionts in the deep terrestrial subsurface.</title>
        <authorList>
            <person name="Probst A.J."/>
            <person name="Ladd B."/>
            <person name="Jarett J.K."/>
            <person name="Geller-Mcgrath D.E."/>
            <person name="Sieber C.M."/>
            <person name="Emerson J.B."/>
            <person name="Anantharaman K."/>
            <person name="Thomas B.C."/>
            <person name="Malmstrom R."/>
            <person name="Stieglmeier M."/>
            <person name="Klingl A."/>
            <person name="Woyke T."/>
            <person name="Ryan C.M."/>
            <person name="Banfield J.F."/>
        </authorList>
    </citation>
    <scope>NUCLEOTIDE SEQUENCE [LARGE SCALE GENOMIC DNA]</scope>
    <source>
        <strain evidence="2">CG23_combo_of_CG06-09_8_20_14_all_34_8</strain>
    </source>
</reference>
<evidence type="ECO:0000313" key="3">
    <source>
        <dbReference type="Proteomes" id="UP000229459"/>
    </source>
</evidence>
<dbReference type="SUPFAM" id="SSF69786">
    <property type="entry name" value="YggU-like"/>
    <property type="match status" value="1"/>
</dbReference>
<dbReference type="Pfam" id="PF02594">
    <property type="entry name" value="DUF167"/>
    <property type="match status" value="1"/>
</dbReference>
<organism evidence="2 3">
    <name type="scientific">Candidatus Beckwithbacteria bacterium CG23_combo_of_CG06-09_8_20_14_all_34_8</name>
    <dbReference type="NCBI Taxonomy" id="1974497"/>
    <lineage>
        <taxon>Bacteria</taxon>
        <taxon>Candidatus Beckwithiibacteriota</taxon>
    </lineage>
</organism>
<dbReference type="InterPro" id="IPR003746">
    <property type="entry name" value="DUF167"/>
</dbReference>
<evidence type="ECO:0000256" key="1">
    <source>
        <dbReference type="ARBA" id="ARBA00010364"/>
    </source>
</evidence>
<protein>
    <submittedName>
        <fullName evidence="2">Uncharacterized protein</fullName>
    </submittedName>
</protein>
<evidence type="ECO:0000313" key="2">
    <source>
        <dbReference type="EMBL" id="PIP53006.1"/>
    </source>
</evidence>
<comment type="caution">
    <text evidence="2">The sequence shown here is derived from an EMBL/GenBank/DDBJ whole genome shotgun (WGS) entry which is preliminary data.</text>
</comment>
<dbReference type="GO" id="GO:0005737">
    <property type="term" value="C:cytoplasm"/>
    <property type="evidence" value="ECO:0007669"/>
    <property type="project" value="TreeGrafter"/>
</dbReference>
<dbReference type="EMBL" id="PCSR01000081">
    <property type="protein sequence ID" value="PIP53006.1"/>
    <property type="molecule type" value="Genomic_DNA"/>
</dbReference>
<name>A0A2H0B5U0_9BACT</name>
<dbReference type="Gene3D" id="3.30.1200.10">
    <property type="entry name" value="YggU-like"/>
    <property type="match status" value="1"/>
</dbReference>
<dbReference type="AlphaFoldDB" id="A0A2H0B5U0"/>
<dbReference type="NCBIfam" id="TIGR00251">
    <property type="entry name" value="DUF167 family protein"/>
    <property type="match status" value="1"/>
</dbReference>
<sequence length="73" mass="8148">MFITVNVKTRANKNEVIKISETEFMIKTTAVAHNGKANEAVIENLANHLAVKKSQITMLKGLKNKVKKLQITI</sequence>
<accession>A0A2H0B5U0</accession>
<dbReference type="PANTHER" id="PTHR13420">
    <property type="entry name" value="UPF0235 PROTEIN C15ORF40"/>
    <property type="match status" value="1"/>
</dbReference>
<comment type="similarity">
    <text evidence="1">Belongs to the UPF0235 family.</text>
</comment>
<dbReference type="Proteomes" id="UP000229459">
    <property type="component" value="Unassembled WGS sequence"/>
</dbReference>
<dbReference type="PANTHER" id="PTHR13420:SF7">
    <property type="entry name" value="UPF0235 PROTEIN C15ORF40"/>
    <property type="match status" value="1"/>
</dbReference>